<comment type="subcellular location">
    <subcellularLocation>
        <location evidence="1">Golgi apparatus membrane</location>
        <topology evidence="1">Peripheral membrane protein</topology>
    </subcellularLocation>
</comment>
<dbReference type="GO" id="GO:0000139">
    <property type="term" value="C:Golgi membrane"/>
    <property type="evidence" value="ECO:0007669"/>
    <property type="project" value="UniProtKB-SubCell"/>
</dbReference>
<dbReference type="GO" id="GO:0007030">
    <property type="term" value="P:Golgi organization"/>
    <property type="evidence" value="ECO:0007669"/>
    <property type="project" value="InterPro"/>
</dbReference>
<keyword evidence="4" id="KW-0813">Transport</keyword>
<comment type="caution">
    <text evidence="11">The sequence shown here is derived from an EMBL/GenBank/DDBJ whole genome shotgun (WGS) entry which is preliminary data.</text>
</comment>
<keyword evidence="7" id="KW-0472">Membrane</keyword>
<accession>A0A9Q0APQ2</accession>
<feature type="domain" description="Conserved oligomeric Golgi complex subunit 2 N-terminal" evidence="10">
    <location>
        <begin position="184"/>
        <end position="255"/>
    </location>
</feature>
<feature type="region of interest" description="Disordered" evidence="9">
    <location>
        <begin position="80"/>
        <end position="125"/>
    </location>
</feature>
<evidence type="ECO:0000313" key="12">
    <source>
        <dbReference type="Proteomes" id="UP000829685"/>
    </source>
</evidence>
<keyword evidence="6" id="KW-0333">Golgi apparatus</keyword>
<proteinExistence type="inferred from homology"/>
<feature type="compositionally biased region" description="Acidic residues" evidence="9">
    <location>
        <begin position="321"/>
        <end position="334"/>
    </location>
</feature>
<evidence type="ECO:0000256" key="6">
    <source>
        <dbReference type="ARBA" id="ARBA00023034"/>
    </source>
</evidence>
<keyword evidence="12" id="KW-1185">Reference proteome</keyword>
<dbReference type="EMBL" id="JAFIMR010000012">
    <property type="protein sequence ID" value="KAI1871607.1"/>
    <property type="molecule type" value="Genomic_DNA"/>
</dbReference>
<name>A0A9Q0APQ2_9PEZI</name>
<dbReference type="GO" id="GO:0015031">
    <property type="term" value="P:protein transport"/>
    <property type="evidence" value="ECO:0007669"/>
    <property type="project" value="UniProtKB-KW"/>
</dbReference>
<sequence>MGTDHRSTDQIDKIMPGAQLKVGPRSTWRAGRGMIRFRGLENLLNVVAAVEMGLRDKRYDRAHSGWLTLVGAGSSPCLPTAKSDTGPGEKHATKLGEPVWPDPTAATRRHSPRRRAQAARARQTCERDRYVHVHVHAAVMPPQTPLSPARPISSRTFNLPSSSSSSDAEDDDPNALPFPTALPRTDFLSPDFDAAEYLSSLPHRHQTLEDLRSDLRERSAAISAELLELVNANYTSFLSLGSELKGGEERVEDVRVGLLGFRRAVEEVKGRVGERGREAGKLNQDLTDVRRDIEAGRRILEFNDRLEELESRLAISGAAEPDSDESEDEDEESSDIIGTSAAKLAGLAKDYASLDNLADIIGRDVPLIKKATERMSKCRSTILLDLGTALKESKKAGAAGQSKLLKLMAVYNLMDAQLEAIKVLKGT</sequence>
<evidence type="ECO:0000256" key="5">
    <source>
        <dbReference type="ARBA" id="ARBA00022927"/>
    </source>
</evidence>
<evidence type="ECO:0000256" key="9">
    <source>
        <dbReference type="SAM" id="MobiDB-lite"/>
    </source>
</evidence>
<dbReference type="AlphaFoldDB" id="A0A9Q0APQ2"/>
<feature type="compositionally biased region" description="Basic residues" evidence="9">
    <location>
        <begin position="107"/>
        <end position="117"/>
    </location>
</feature>
<keyword evidence="5" id="KW-0653">Protein transport</keyword>
<dbReference type="PANTHER" id="PTHR12961">
    <property type="entry name" value="CONSERVED OLIGOMERIC GOLGI COMPLEX COMPONENT 2"/>
    <property type="match status" value="1"/>
</dbReference>
<feature type="region of interest" description="Disordered" evidence="9">
    <location>
        <begin position="139"/>
        <end position="183"/>
    </location>
</feature>
<evidence type="ECO:0000256" key="3">
    <source>
        <dbReference type="ARBA" id="ARBA00020977"/>
    </source>
</evidence>
<dbReference type="Proteomes" id="UP000829685">
    <property type="component" value="Unassembled WGS sequence"/>
</dbReference>
<evidence type="ECO:0000256" key="7">
    <source>
        <dbReference type="ARBA" id="ARBA00023136"/>
    </source>
</evidence>
<reference evidence="11" key="1">
    <citation type="submission" date="2021-03" db="EMBL/GenBank/DDBJ databases">
        <title>Revisited historic fungal species revealed as producer of novel bioactive compounds through whole genome sequencing and comparative genomics.</title>
        <authorList>
            <person name="Vignolle G.A."/>
            <person name="Hochenegger N."/>
            <person name="Mach R.L."/>
            <person name="Mach-Aigner A.R."/>
            <person name="Javad Rahimi M."/>
            <person name="Salim K.A."/>
            <person name="Chan C.M."/>
            <person name="Lim L.B.L."/>
            <person name="Cai F."/>
            <person name="Druzhinina I.S."/>
            <person name="U'Ren J.M."/>
            <person name="Derntl C."/>
        </authorList>
    </citation>
    <scope>NUCLEOTIDE SEQUENCE</scope>
    <source>
        <strain evidence="11">TUCIM 5799</strain>
    </source>
</reference>
<dbReference type="Pfam" id="PF06148">
    <property type="entry name" value="COG2_N"/>
    <property type="match status" value="1"/>
</dbReference>
<dbReference type="GO" id="GO:0006891">
    <property type="term" value="P:intra-Golgi vesicle-mediated transport"/>
    <property type="evidence" value="ECO:0007669"/>
    <property type="project" value="TreeGrafter"/>
</dbReference>
<evidence type="ECO:0000256" key="8">
    <source>
        <dbReference type="ARBA" id="ARBA00031344"/>
    </source>
</evidence>
<evidence type="ECO:0000256" key="4">
    <source>
        <dbReference type="ARBA" id="ARBA00022448"/>
    </source>
</evidence>
<gene>
    <name evidence="11" type="ORF">JX265_005593</name>
</gene>
<dbReference type="InterPro" id="IPR024602">
    <property type="entry name" value="COG_su2_N"/>
</dbReference>
<organism evidence="11 12">
    <name type="scientific">Neoarthrinium moseri</name>
    <dbReference type="NCBI Taxonomy" id="1658444"/>
    <lineage>
        <taxon>Eukaryota</taxon>
        <taxon>Fungi</taxon>
        <taxon>Dikarya</taxon>
        <taxon>Ascomycota</taxon>
        <taxon>Pezizomycotina</taxon>
        <taxon>Sordariomycetes</taxon>
        <taxon>Xylariomycetidae</taxon>
        <taxon>Amphisphaeriales</taxon>
        <taxon>Apiosporaceae</taxon>
        <taxon>Neoarthrinium</taxon>
    </lineage>
</organism>
<evidence type="ECO:0000256" key="1">
    <source>
        <dbReference type="ARBA" id="ARBA00004395"/>
    </source>
</evidence>
<protein>
    <recommendedName>
        <fullName evidence="3">Conserved oligomeric Golgi complex subunit 2</fullName>
    </recommendedName>
    <alternativeName>
        <fullName evidence="8">Component of oligomeric Golgi complex 2</fullName>
    </alternativeName>
</protein>
<feature type="region of interest" description="Disordered" evidence="9">
    <location>
        <begin position="314"/>
        <end position="335"/>
    </location>
</feature>
<evidence type="ECO:0000313" key="11">
    <source>
        <dbReference type="EMBL" id="KAI1871607.1"/>
    </source>
</evidence>
<evidence type="ECO:0000259" key="10">
    <source>
        <dbReference type="Pfam" id="PF06148"/>
    </source>
</evidence>
<comment type="similarity">
    <text evidence="2">Belongs to the COG2 family.</text>
</comment>
<dbReference type="InterPro" id="IPR009316">
    <property type="entry name" value="COG2"/>
</dbReference>
<evidence type="ECO:0000256" key="2">
    <source>
        <dbReference type="ARBA" id="ARBA00007603"/>
    </source>
</evidence>
<dbReference type="GO" id="GO:0017119">
    <property type="term" value="C:Golgi transport complex"/>
    <property type="evidence" value="ECO:0007669"/>
    <property type="project" value="TreeGrafter"/>
</dbReference>
<dbReference type="PANTHER" id="PTHR12961:SF0">
    <property type="entry name" value="CONSERVED OLIGOMERIC GOLGI COMPLEX SUBUNIT 2"/>
    <property type="match status" value="1"/>
</dbReference>